<feature type="transmembrane region" description="Helical" evidence="7">
    <location>
        <begin position="137"/>
        <end position="156"/>
    </location>
</feature>
<keyword evidence="10" id="KW-1185">Reference proteome</keyword>
<reference evidence="10" key="1">
    <citation type="submission" date="2016-02" db="EMBL/GenBank/DDBJ databases">
        <authorList>
            <person name="Holder M.E."/>
            <person name="Ajami N.J."/>
            <person name="Petrosino J.F."/>
        </authorList>
    </citation>
    <scope>NUCLEOTIDE SEQUENCE [LARGE SCALE GENOMIC DNA]</scope>
    <source>
        <strain evidence="10">CCUG 45958</strain>
    </source>
</reference>
<evidence type="ECO:0000256" key="4">
    <source>
        <dbReference type="ARBA" id="ARBA00022692"/>
    </source>
</evidence>
<dbReference type="Proteomes" id="UP000069241">
    <property type="component" value="Chromosome"/>
</dbReference>
<feature type="transmembrane region" description="Helical" evidence="7">
    <location>
        <begin position="111"/>
        <end position="131"/>
    </location>
</feature>
<keyword evidence="4 7" id="KW-0812">Transmembrane</keyword>
<sequence length="264" mass="28675">MAYQTVVVKEPPLLRALPYISIIAFFLIWETAVRSGMIPQTLLAAPSQVFDAFIDKLTNPNPDGAVMATHFKTSLQEAAIGYVLALLVGLPLGLAMGWFKVAEGLFRPIFELIRPIPPIAWIPLTVFWFGIGLTGKVFIIWIAGIVPCVINAYVGVRMTSPVLIQMARTYGANDWQIFTQLCIPSSLPMVFGALQLALAYCWTNLVGAELLAADSGLGFLITMGGRVARPDLIVLGMICVGVSGAIIGIIIDYIEKRLLAGIRR</sequence>
<accession>A0A0X8JHG4</accession>
<dbReference type="AlphaFoldDB" id="A0A0X8JHG4"/>
<evidence type="ECO:0000313" key="10">
    <source>
        <dbReference type="Proteomes" id="UP000069241"/>
    </source>
</evidence>
<feature type="transmembrane region" description="Helical" evidence="7">
    <location>
        <begin position="177"/>
        <end position="200"/>
    </location>
</feature>
<dbReference type="STRING" id="44742.AXF13_01520"/>
<feature type="transmembrane region" description="Helical" evidence="7">
    <location>
        <begin position="79"/>
        <end position="99"/>
    </location>
</feature>
<dbReference type="SUPFAM" id="SSF161098">
    <property type="entry name" value="MetI-like"/>
    <property type="match status" value="1"/>
</dbReference>
<dbReference type="EMBL" id="CP014229">
    <property type="protein sequence ID" value="AMD88900.1"/>
    <property type="molecule type" value="Genomic_DNA"/>
</dbReference>
<keyword evidence="2 7" id="KW-0813">Transport</keyword>
<name>A0A0X8JHG4_9BACT</name>
<dbReference type="CDD" id="cd06261">
    <property type="entry name" value="TM_PBP2"/>
    <property type="match status" value="1"/>
</dbReference>
<evidence type="ECO:0000313" key="9">
    <source>
        <dbReference type="EMBL" id="AMD88900.1"/>
    </source>
</evidence>
<dbReference type="PANTHER" id="PTHR30151:SF0">
    <property type="entry name" value="ABC TRANSPORTER PERMEASE PROTEIN MJ0413-RELATED"/>
    <property type="match status" value="1"/>
</dbReference>
<protein>
    <submittedName>
        <fullName evidence="9">ABC transporter permease</fullName>
    </submittedName>
</protein>
<dbReference type="PANTHER" id="PTHR30151">
    <property type="entry name" value="ALKANE SULFONATE ABC TRANSPORTER-RELATED, MEMBRANE SUBUNIT"/>
    <property type="match status" value="1"/>
</dbReference>
<comment type="subcellular location">
    <subcellularLocation>
        <location evidence="1 7">Cell membrane</location>
        <topology evidence="1 7">Multi-pass membrane protein</topology>
    </subcellularLocation>
</comment>
<dbReference type="KEGG" id="dfi:AXF13_01520"/>
<evidence type="ECO:0000256" key="5">
    <source>
        <dbReference type="ARBA" id="ARBA00022989"/>
    </source>
</evidence>
<dbReference type="PROSITE" id="PS50928">
    <property type="entry name" value="ABC_TM1"/>
    <property type="match status" value="1"/>
</dbReference>
<keyword evidence="5 7" id="KW-1133">Transmembrane helix</keyword>
<gene>
    <name evidence="9" type="ORF">AXF13_01520</name>
</gene>
<evidence type="ECO:0000256" key="1">
    <source>
        <dbReference type="ARBA" id="ARBA00004651"/>
    </source>
</evidence>
<dbReference type="InterPro" id="IPR000515">
    <property type="entry name" value="MetI-like"/>
</dbReference>
<evidence type="ECO:0000256" key="2">
    <source>
        <dbReference type="ARBA" id="ARBA00022448"/>
    </source>
</evidence>
<feature type="transmembrane region" description="Helical" evidence="7">
    <location>
        <begin position="232"/>
        <end position="254"/>
    </location>
</feature>
<evidence type="ECO:0000256" key="3">
    <source>
        <dbReference type="ARBA" id="ARBA00022475"/>
    </source>
</evidence>
<dbReference type="InterPro" id="IPR035906">
    <property type="entry name" value="MetI-like_sf"/>
</dbReference>
<organism evidence="9 10">
    <name type="scientific">Desulfovibrio fairfieldensis</name>
    <dbReference type="NCBI Taxonomy" id="44742"/>
    <lineage>
        <taxon>Bacteria</taxon>
        <taxon>Pseudomonadati</taxon>
        <taxon>Thermodesulfobacteriota</taxon>
        <taxon>Desulfovibrionia</taxon>
        <taxon>Desulfovibrionales</taxon>
        <taxon>Desulfovibrionaceae</taxon>
        <taxon>Desulfovibrio</taxon>
    </lineage>
</organism>
<evidence type="ECO:0000256" key="6">
    <source>
        <dbReference type="ARBA" id="ARBA00023136"/>
    </source>
</evidence>
<dbReference type="RefSeq" id="WP_008685277.1">
    <property type="nucleotide sequence ID" value="NZ_CP014229.1"/>
</dbReference>
<keyword evidence="3" id="KW-1003">Cell membrane</keyword>
<dbReference type="Gene3D" id="1.10.3720.10">
    <property type="entry name" value="MetI-like"/>
    <property type="match status" value="1"/>
</dbReference>
<evidence type="ECO:0000256" key="7">
    <source>
        <dbReference type="RuleBase" id="RU363032"/>
    </source>
</evidence>
<proteinExistence type="inferred from homology"/>
<dbReference type="GO" id="GO:0005886">
    <property type="term" value="C:plasma membrane"/>
    <property type="evidence" value="ECO:0007669"/>
    <property type="project" value="UniProtKB-SubCell"/>
</dbReference>
<feature type="domain" description="ABC transmembrane type-1" evidence="8">
    <location>
        <begin position="71"/>
        <end position="255"/>
    </location>
</feature>
<keyword evidence="6 7" id="KW-0472">Membrane</keyword>
<evidence type="ECO:0000259" key="8">
    <source>
        <dbReference type="PROSITE" id="PS50928"/>
    </source>
</evidence>
<feature type="transmembrane region" description="Helical" evidence="7">
    <location>
        <begin position="12"/>
        <end position="29"/>
    </location>
</feature>
<dbReference type="Pfam" id="PF00528">
    <property type="entry name" value="BPD_transp_1"/>
    <property type="match status" value="1"/>
</dbReference>
<comment type="similarity">
    <text evidence="7">Belongs to the binding-protein-dependent transport system permease family.</text>
</comment>
<dbReference type="GO" id="GO:0055085">
    <property type="term" value="P:transmembrane transport"/>
    <property type="evidence" value="ECO:0007669"/>
    <property type="project" value="InterPro"/>
</dbReference>